<dbReference type="EMBL" id="JABXXR010000006">
    <property type="protein sequence ID" value="NVN39316.1"/>
    <property type="molecule type" value="Genomic_DNA"/>
</dbReference>
<evidence type="ECO:0000313" key="2">
    <source>
        <dbReference type="Proteomes" id="UP000585665"/>
    </source>
</evidence>
<reference evidence="1 2" key="1">
    <citation type="submission" date="2020-06" db="EMBL/GenBank/DDBJ databases">
        <title>Description of novel acetic acid bacteria.</title>
        <authorList>
            <person name="Sombolestani A."/>
        </authorList>
    </citation>
    <scope>NUCLEOTIDE SEQUENCE [LARGE SCALE GENOMIC DNA]</scope>
    <source>
        <strain evidence="1 2">LMG 27010</strain>
    </source>
</reference>
<protein>
    <recommendedName>
        <fullName evidence="3">DNA binding HTH domain-containing protein</fullName>
    </recommendedName>
</protein>
<name>A0A850PAG4_9PROT</name>
<organism evidence="1 2">
    <name type="scientific">Ameyamaea chiangmaiensis</name>
    <dbReference type="NCBI Taxonomy" id="442969"/>
    <lineage>
        <taxon>Bacteria</taxon>
        <taxon>Pseudomonadati</taxon>
        <taxon>Pseudomonadota</taxon>
        <taxon>Alphaproteobacteria</taxon>
        <taxon>Acetobacterales</taxon>
        <taxon>Acetobacteraceae</taxon>
        <taxon>Ameyamaea</taxon>
    </lineage>
</organism>
<comment type="caution">
    <text evidence="1">The sequence shown here is derived from an EMBL/GenBank/DDBJ whole genome shotgun (WGS) entry which is preliminary data.</text>
</comment>
<accession>A0A850PAG4</accession>
<keyword evidence="2" id="KW-1185">Reference proteome</keyword>
<dbReference type="AlphaFoldDB" id="A0A850PAG4"/>
<dbReference type="RefSeq" id="WP_176612333.1">
    <property type="nucleotide sequence ID" value="NZ_JABXXR010000006.1"/>
</dbReference>
<gene>
    <name evidence="1" type="ORF">HUK82_01875</name>
</gene>
<evidence type="ECO:0000313" key="1">
    <source>
        <dbReference type="EMBL" id="NVN39316.1"/>
    </source>
</evidence>
<evidence type="ECO:0008006" key="3">
    <source>
        <dbReference type="Google" id="ProtNLM"/>
    </source>
</evidence>
<proteinExistence type="predicted"/>
<dbReference type="Proteomes" id="UP000585665">
    <property type="component" value="Unassembled WGS sequence"/>
</dbReference>
<sequence length="124" mass="13875">MSVLSETGNISEAARCVGLSRSSFYKLRSEDDEFQRLWRLAQEASIDLLEEEARKRATDGYDEPVVYGGKVVTDPLSGKPILKKKYSDALLIYLLRSSREKKDKEYGHGASEITVVISADEGEL</sequence>